<evidence type="ECO:0000256" key="3">
    <source>
        <dbReference type="ARBA" id="ARBA00022723"/>
    </source>
</evidence>
<accession>A0A2H3KR89</accession>
<evidence type="ECO:0000256" key="2">
    <source>
        <dbReference type="ARBA" id="ARBA00022670"/>
    </source>
</evidence>
<evidence type="ECO:0000313" key="12">
    <source>
        <dbReference type="Proteomes" id="UP000220922"/>
    </source>
</evidence>
<evidence type="ECO:0000259" key="10">
    <source>
        <dbReference type="Pfam" id="PF05572"/>
    </source>
</evidence>
<keyword evidence="6" id="KW-0862">Zinc</keyword>
<dbReference type="SUPFAM" id="SSF55486">
    <property type="entry name" value="Metalloproteases ('zincins'), catalytic domain"/>
    <property type="match status" value="1"/>
</dbReference>
<dbReference type="PANTHER" id="PTHR47466">
    <property type="match status" value="1"/>
</dbReference>
<dbReference type="GO" id="GO:0006508">
    <property type="term" value="P:proteolysis"/>
    <property type="evidence" value="ECO:0007669"/>
    <property type="project" value="UniProtKB-KW"/>
</dbReference>
<dbReference type="InterPro" id="IPR024079">
    <property type="entry name" value="MetalloPept_cat_dom_sf"/>
</dbReference>
<dbReference type="NCBIfam" id="TIGR01451">
    <property type="entry name" value="B_ant_repeat"/>
    <property type="match status" value="1"/>
</dbReference>
<name>A0A2H3KR89_9CHLR</name>
<dbReference type="Proteomes" id="UP000220922">
    <property type="component" value="Unassembled WGS sequence"/>
</dbReference>
<dbReference type="RefSeq" id="WP_172450661.1">
    <property type="nucleotide sequence ID" value="NZ_LYXE01000060.1"/>
</dbReference>
<evidence type="ECO:0000256" key="6">
    <source>
        <dbReference type="ARBA" id="ARBA00022833"/>
    </source>
</evidence>
<dbReference type="Pfam" id="PF05572">
    <property type="entry name" value="Peptidase_M43"/>
    <property type="match status" value="1"/>
</dbReference>
<dbReference type="InterPro" id="IPR001434">
    <property type="entry name" value="OmcB-like_DUF11"/>
</dbReference>
<dbReference type="EMBL" id="LYXE01000060">
    <property type="protein sequence ID" value="PDW00043.1"/>
    <property type="molecule type" value="Genomic_DNA"/>
</dbReference>
<keyword evidence="5" id="KW-0378">Hydrolase</keyword>
<dbReference type="AlphaFoldDB" id="A0A2H3KR89"/>
<evidence type="ECO:0000256" key="7">
    <source>
        <dbReference type="ARBA" id="ARBA00023049"/>
    </source>
</evidence>
<keyword evidence="4" id="KW-0732">Signal</keyword>
<dbReference type="GO" id="GO:0046872">
    <property type="term" value="F:metal ion binding"/>
    <property type="evidence" value="ECO:0007669"/>
    <property type="project" value="UniProtKB-KW"/>
</dbReference>
<keyword evidence="12" id="KW-1185">Reference proteome</keyword>
<reference evidence="11 12" key="1">
    <citation type="submission" date="2016-05" db="EMBL/GenBank/DDBJ databases">
        <authorList>
            <person name="Lavstsen T."/>
            <person name="Jespersen J.S."/>
        </authorList>
    </citation>
    <scope>NUCLEOTIDE SEQUENCE [LARGE SCALE GENOMIC DNA]</scope>
    <source>
        <strain evidence="11 12">B7-9</strain>
    </source>
</reference>
<evidence type="ECO:0000313" key="11">
    <source>
        <dbReference type="EMBL" id="PDW00043.1"/>
    </source>
</evidence>
<keyword evidence="7" id="KW-0482">Metalloprotease</keyword>
<dbReference type="Pfam" id="PF01345">
    <property type="entry name" value="DUF11"/>
    <property type="match status" value="1"/>
</dbReference>
<dbReference type="GO" id="GO:0008237">
    <property type="term" value="F:metallopeptidase activity"/>
    <property type="evidence" value="ECO:0007669"/>
    <property type="project" value="UniProtKB-KW"/>
</dbReference>
<comment type="caution">
    <text evidence="11">The sequence shown here is derived from an EMBL/GenBank/DDBJ whole genome shotgun (WGS) entry which is preliminary data.</text>
</comment>
<evidence type="ECO:0000256" key="1">
    <source>
        <dbReference type="ARBA" id="ARBA00008721"/>
    </source>
</evidence>
<keyword evidence="2" id="KW-0645">Protease</keyword>
<evidence type="ECO:0000259" key="9">
    <source>
        <dbReference type="Pfam" id="PF01345"/>
    </source>
</evidence>
<organism evidence="11 12">
    <name type="scientific">Candidatus Chloroploca asiatica</name>
    <dbReference type="NCBI Taxonomy" id="1506545"/>
    <lineage>
        <taxon>Bacteria</taxon>
        <taxon>Bacillati</taxon>
        <taxon>Chloroflexota</taxon>
        <taxon>Chloroflexia</taxon>
        <taxon>Chloroflexales</taxon>
        <taxon>Chloroflexineae</taxon>
        <taxon>Oscillochloridaceae</taxon>
        <taxon>Candidatus Chloroploca</taxon>
    </lineage>
</organism>
<proteinExistence type="inferred from homology"/>
<feature type="domain" description="DUF11" evidence="9">
    <location>
        <begin position="356"/>
        <end position="454"/>
    </location>
</feature>
<dbReference type="PANTHER" id="PTHR47466:SF1">
    <property type="entry name" value="METALLOPROTEASE MEP1 (AFU_ORTHOLOGUE AFUA_1G07730)-RELATED"/>
    <property type="match status" value="1"/>
</dbReference>
<evidence type="ECO:0008006" key="13">
    <source>
        <dbReference type="Google" id="ProtNLM"/>
    </source>
</evidence>
<comment type="similarity">
    <text evidence="1">Belongs to the peptidase M43B family.</text>
</comment>
<gene>
    <name evidence="11" type="ORF">A9Q02_22065</name>
</gene>
<evidence type="ECO:0000256" key="8">
    <source>
        <dbReference type="ARBA" id="ARBA00023157"/>
    </source>
</evidence>
<keyword evidence="3" id="KW-0479">Metal-binding</keyword>
<evidence type="ECO:0000256" key="5">
    <source>
        <dbReference type="ARBA" id="ARBA00022801"/>
    </source>
</evidence>
<dbReference type="Gene3D" id="3.40.390.10">
    <property type="entry name" value="Collagenase (Catalytic Domain)"/>
    <property type="match status" value="1"/>
</dbReference>
<evidence type="ECO:0000256" key="4">
    <source>
        <dbReference type="ARBA" id="ARBA00022729"/>
    </source>
</evidence>
<keyword evidence="8" id="KW-1015">Disulfide bond</keyword>
<sequence>MKPHLPHRFVTSVVALVILLGVTVALALPPVPASSAQTDSSATRLFHPPRPHSHVALSSDGEVSVDHQTFPNFASYFTSPSFRLLGKRCGTQVPHDLASLQADPSDCTLARTVIQQAYWPNEVYVIPTVFHIIYASDGTGNIADQRIYDQVRVLNEDYQALTGTAGAQGTNTRIHFQLAGITRTMNDAWFQDQDEFAYKQALGWDQSRYLNVYVNTASGFLGYAYLPQQQVTKVYDGVVMLYQVIGGRDLPDAAPYDQGRTLVHEVGHYLGLLHTFDGGGCFDGYEAGDLIADTPSEEEEHYGCTPSMTCGTPDDIHNFMNYTDDTCMWRFTLEQANRAVCSLVNYRSTLYNIGAVAINQTPPPDRVQAGQPLTYTLTVQNSGQVALDAQITNILPSATLTYTLAGESRPLVDGKLTWSTTLTAPGGIWSETLVVTLPMTYTGTATNVLEVTSLQGVTGAFTSVVTVGEAVRYQIFLPLAMQ</sequence>
<dbReference type="InterPro" id="IPR008754">
    <property type="entry name" value="Peptidase_M43"/>
</dbReference>
<dbReference type="InterPro" id="IPR047589">
    <property type="entry name" value="DUF11_rpt"/>
</dbReference>
<protein>
    <recommendedName>
        <fullName evidence="13">Peptidase M43 pregnancy-associated plasma-A domain-containing protein</fullName>
    </recommendedName>
</protein>
<feature type="domain" description="Peptidase M43 pregnancy-associated plasma-A" evidence="10">
    <location>
        <begin position="203"/>
        <end position="340"/>
    </location>
</feature>
<dbReference type="CDD" id="cd04275">
    <property type="entry name" value="ZnMc_pappalysin_like"/>
    <property type="match status" value="1"/>
</dbReference>